<organism evidence="2 3">
    <name type="scientific">Gemmatirosa kalamazoonensis</name>
    <dbReference type="NCBI Taxonomy" id="861299"/>
    <lineage>
        <taxon>Bacteria</taxon>
        <taxon>Pseudomonadati</taxon>
        <taxon>Gemmatimonadota</taxon>
        <taxon>Gemmatimonadia</taxon>
        <taxon>Gemmatimonadales</taxon>
        <taxon>Gemmatimonadaceae</taxon>
        <taxon>Gemmatirosa</taxon>
    </lineage>
</organism>
<geneLocation type="plasmid" evidence="2 3">
    <name>2</name>
</geneLocation>
<keyword evidence="2" id="KW-0614">Plasmid</keyword>
<dbReference type="Proteomes" id="UP000019151">
    <property type="component" value="Plasmid 2"/>
</dbReference>
<dbReference type="RefSeq" id="WP_025414758.1">
    <property type="nucleotide sequence ID" value="NZ_CP007130.1"/>
</dbReference>
<evidence type="ECO:0000313" key="2">
    <source>
        <dbReference type="EMBL" id="AHG93454.1"/>
    </source>
</evidence>
<keyword evidence="3" id="KW-1185">Reference proteome</keyword>
<reference evidence="2" key="1">
    <citation type="submission" date="2013-12" db="EMBL/GenBank/DDBJ databases">
        <authorList>
            <person name="DeBruyn J.M."/>
            <person name="Radosevich M."/>
            <person name="Wommack K.Eric."/>
            <person name="Polson S."/>
            <person name="Hauser L.J."/>
            <person name="Fawaz M.N."/>
            <person name="Korlach J."/>
            <person name="Tsai Y.-C."/>
        </authorList>
    </citation>
    <scope>NUCLEOTIDE SEQUENCE</scope>
    <source>
        <strain evidence="2">KBS708</strain>
        <plasmid evidence="2">2</plasmid>
    </source>
</reference>
<dbReference type="HOGENOM" id="CLU_1466215_0_0_0"/>
<evidence type="ECO:0000313" key="3">
    <source>
        <dbReference type="Proteomes" id="UP000019151"/>
    </source>
</evidence>
<dbReference type="InParanoid" id="W0RR42"/>
<reference evidence="2" key="2">
    <citation type="journal article" date="2014" name="Genome Announc.">
        <title>Genome Sequence and Methylome of Soil Bacterium Gemmatirosa kalamazoonensis KBS708T, a Member of the Rarely Cultivated Gemmatimonadetes Phylum.</title>
        <authorList>
            <person name="Debruyn J.M."/>
            <person name="Radosevich M."/>
            <person name="Wommack K.E."/>
            <person name="Polson S.W."/>
            <person name="Hauser L.J."/>
            <person name="Fawaz M.N."/>
            <person name="Korlach J."/>
            <person name="Tsai Y.C."/>
        </authorList>
    </citation>
    <scope>NUCLEOTIDE SEQUENCE [LARGE SCALE GENOMIC DNA]</scope>
    <source>
        <strain evidence="2">KBS708</strain>
        <plasmid evidence="2">2</plasmid>
    </source>
</reference>
<feature type="signal peptide" evidence="1">
    <location>
        <begin position="1"/>
        <end position="21"/>
    </location>
</feature>
<name>W0RR42_9BACT</name>
<keyword evidence="1" id="KW-0732">Signal</keyword>
<accession>W0RR42</accession>
<gene>
    <name evidence="2" type="ORF">J421_5919</name>
</gene>
<dbReference type="KEGG" id="gba:J421_5919"/>
<dbReference type="EMBL" id="CP007130">
    <property type="protein sequence ID" value="AHG93454.1"/>
    <property type="molecule type" value="Genomic_DNA"/>
</dbReference>
<sequence length="184" mass="19867">MRHSTLTTTALRVLLVLAAGAACDRWMAGGATYRVGHDIVVWHQPPAHPGGFLPWAFRVTTPRAGETYVALERVGSDPQVLAEAPLPSGAKWVPLTLDVDPQRRAVLRVGTRTRFDVAAPLPLCCDGPSRFVANPNVLPQDSVGAIVLQYAISERLAASDSGSFATARRVEGASYLRLRFGVRR</sequence>
<dbReference type="AlphaFoldDB" id="W0RR42"/>
<feature type="chain" id="PRO_5004794543" evidence="1">
    <location>
        <begin position="22"/>
        <end position="184"/>
    </location>
</feature>
<proteinExistence type="predicted"/>
<evidence type="ECO:0000256" key="1">
    <source>
        <dbReference type="SAM" id="SignalP"/>
    </source>
</evidence>
<protein>
    <submittedName>
        <fullName evidence="2">Uncharacterized protein</fullName>
    </submittedName>
</protein>
<dbReference type="PROSITE" id="PS51257">
    <property type="entry name" value="PROKAR_LIPOPROTEIN"/>
    <property type="match status" value="1"/>
</dbReference>